<dbReference type="GO" id="GO:0000271">
    <property type="term" value="P:polysaccharide biosynthetic process"/>
    <property type="evidence" value="ECO:0007669"/>
    <property type="project" value="InterPro"/>
</dbReference>
<dbReference type="EMBL" id="AP018786">
    <property type="protein sequence ID" value="BBF23578.1"/>
    <property type="molecule type" value="Genomic_DNA"/>
</dbReference>
<gene>
    <name evidence="1" type="ORF">SUTMEG_14690</name>
</gene>
<dbReference type="AlphaFoldDB" id="A0A2Z6IEC9"/>
<dbReference type="Proteomes" id="UP000271003">
    <property type="component" value="Chromosome"/>
</dbReference>
<dbReference type="KEGG" id="sutt:SUTMEG_14690"/>
<evidence type="ECO:0000313" key="1">
    <source>
        <dbReference type="EMBL" id="BBF23578.1"/>
    </source>
</evidence>
<proteinExistence type="predicted"/>
<dbReference type="CDD" id="cd16441">
    <property type="entry name" value="beta_Kdo_transferase_KpsS"/>
    <property type="match status" value="1"/>
</dbReference>
<name>A0A2Z6IEC9_9BURK</name>
<protein>
    <submittedName>
        <fullName evidence="1">Capsular polysaccharide biosynthesis protein</fullName>
    </submittedName>
</protein>
<keyword evidence="2" id="KW-1185">Reference proteome</keyword>
<dbReference type="InterPro" id="IPR007833">
    <property type="entry name" value="Capsule_polysaccharide_synth"/>
</dbReference>
<accession>A0A2Z6IEC9</accession>
<organism evidence="1 2">
    <name type="scientific">Sutterella megalosphaeroides</name>
    <dbReference type="NCBI Taxonomy" id="2494234"/>
    <lineage>
        <taxon>Bacteria</taxon>
        <taxon>Pseudomonadati</taxon>
        <taxon>Pseudomonadota</taxon>
        <taxon>Betaproteobacteria</taxon>
        <taxon>Burkholderiales</taxon>
        <taxon>Sutterellaceae</taxon>
        <taxon>Sutterella</taxon>
    </lineage>
</organism>
<dbReference type="GO" id="GO:0015774">
    <property type="term" value="P:polysaccharide transport"/>
    <property type="evidence" value="ECO:0007669"/>
    <property type="project" value="InterPro"/>
</dbReference>
<evidence type="ECO:0000313" key="2">
    <source>
        <dbReference type="Proteomes" id="UP000271003"/>
    </source>
</evidence>
<reference evidence="1 2" key="1">
    <citation type="journal article" date="2018" name="Int. J. Syst. Evol. Microbiol.">
        <title>Mesosutterella multiformis gen. nov., sp. nov., a member of the family Sutterellaceae and Sutterella megalosphaeroides sp. nov., isolated from human faeces.</title>
        <authorList>
            <person name="Sakamoto M."/>
            <person name="Ikeyama N."/>
            <person name="Kunihiro T."/>
            <person name="Iino T."/>
            <person name="Yuki M."/>
            <person name="Ohkuma M."/>
        </authorList>
    </citation>
    <scope>NUCLEOTIDE SEQUENCE [LARGE SCALE GENOMIC DNA]</scope>
    <source>
        <strain evidence="1 2">6FBBBH3</strain>
    </source>
</reference>
<dbReference type="Pfam" id="PF05159">
    <property type="entry name" value="Capsule_synth"/>
    <property type="match status" value="1"/>
</dbReference>
<sequence length="464" mass="52432">MTSPEISEQSKSSATAATSGSLSGRSFLLLQGPQSLFFRRLADRLRAEGATVAKVNFCGGDAVLWGLTNPAIAYTGDIYGWPEWVGDLYRERGITDICLYGDWRPLHWEAVRLAHVRGIRVWVFEEGYLRSGFSTLEENGVNGRSSLPTNPKEIHALAQDLPDPTEAKLENDLHDKVTKAILHHAGNFFLWPKYRHYRTHRPTNIFFELLGILPRYLKRASRAKTSQETLKAFEERTEPYFFFPLQLVTDSQIQLYSPYVRVQEAIADVLSSFARCAFPKTRLLIRNHPLDNGLIRYGDFIRGFARELGIEDRVTYVEDGNTMKMIRGSRGVVLVNSTVGLMALEAGKPVYCLGRSIYNLRGLTQCLPYVTLDRFWRAPQAPDPELYRDFKRVLGERALVRGNFYTDKAMKLAAEDAVERFARSERTKPKSGMMVLRLAEEQGVAEVVASLEAVPSGRVGEKTV</sequence>